<sequence length="311" mass="35813">MLSREDREFFVTNGFLGPFRVYEPAEVKEMWRQVRLQVHDKSRACYPTTDINYDRHMDISILSRHISHPALVERLQGLIGPDVFCWRSEFFPKYPGDAGTEWHQVETYAYGSGIPSLVPTVRREKTPTELTIWTAFTDVPRESGPLKFMPGSHRKWLFDEKRKLERFDGLSSNGGFFGYHFDELKLDPNLELDESQAAVMEMEAGQAVIFTARCMHGSLPNTSRRAMRLGIATRYVPTDVKIFPDQTRFSEHGNEFDLRDWGAVLVAGRDDYEYNRVRTHNAREEPFITQPRVENVVTARICAGGDQWAAG</sequence>
<dbReference type="NCBIfam" id="TIGR01762">
    <property type="entry name" value="chlorin-enz"/>
    <property type="match status" value="1"/>
</dbReference>
<reference evidence="2 3" key="1">
    <citation type="submission" date="2021-12" db="EMBL/GenBank/DDBJ databases">
        <title>Discovery of the Pendulisporaceae a myxobacterial family with distinct sporulation behavior and unique specialized metabolism.</title>
        <authorList>
            <person name="Garcia R."/>
            <person name="Popoff A."/>
            <person name="Bader C.D."/>
            <person name="Loehr J."/>
            <person name="Walesch S."/>
            <person name="Walt C."/>
            <person name="Boldt J."/>
            <person name="Bunk B."/>
            <person name="Haeckl F.J.F.P.J."/>
            <person name="Gunesch A.P."/>
            <person name="Birkelbach J."/>
            <person name="Nuebel U."/>
            <person name="Pietschmann T."/>
            <person name="Bach T."/>
            <person name="Mueller R."/>
        </authorList>
    </citation>
    <scope>NUCLEOTIDE SEQUENCE [LARGE SCALE GENOMIC DNA]</scope>
    <source>
        <strain evidence="2 3">MSr11954</strain>
    </source>
</reference>
<name>A0ABZ2MB91_9BACT</name>
<organism evidence="2 3">
    <name type="scientific">Pendulispora albinea</name>
    <dbReference type="NCBI Taxonomy" id="2741071"/>
    <lineage>
        <taxon>Bacteria</taxon>
        <taxon>Pseudomonadati</taxon>
        <taxon>Myxococcota</taxon>
        <taxon>Myxococcia</taxon>
        <taxon>Myxococcales</taxon>
        <taxon>Sorangiineae</taxon>
        <taxon>Pendulisporaceae</taxon>
        <taxon>Pendulispora</taxon>
    </lineage>
</organism>
<comment type="cofactor">
    <cofactor evidence="1">
        <name>Fe(2+)</name>
        <dbReference type="ChEBI" id="CHEBI:29033"/>
    </cofactor>
</comment>
<evidence type="ECO:0000256" key="1">
    <source>
        <dbReference type="ARBA" id="ARBA00001954"/>
    </source>
</evidence>
<evidence type="ECO:0000313" key="2">
    <source>
        <dbReference type="EMBL" id="WXB19769.1"/>
    </source>
</evidence>
<dbReference type="PANTHER" id="PTHR20883">
    <property type="entry name" value="PHYTANOYL-COA DIOXYGENASE DOMAIN CONTAINING 1"/>
    <property type="match status" value="1"/>
</dbReference>
<dbReference type="Proteomes" id="UP001370348">
    <property type="component" value="Chromosome"/>
</dbReference>
<dbReference type="SUPFAM" id="SSF51197">
    <property type="entry name" value="Clavaminate synthase-like"/>
    <property type="match status" value="1"/>
</dbReference>
<dbReference type="InterPro" id="IPR008775">
    <property type="entry name" value="Phytyl_CoA_dOase-like"/>
</dbReference>
<keyword evidence="3" id="KW-1185">Reference proteome</keyword>
<dbReference type="EMBL" id="CP089984">
    <property type="protein sequence ID" value="WXB19769.1"/>
    <property type="molecule type" value="Genomic_DNA"/>
</dbReference>
<gene>
    <name evidence="2" type="ORF">LZC94_21405</name>
</gene>
<dbReference type="RefSeq" id="WP_394829364.1">
    <property type="nucleotide sequence ID" value="NZ_CP089984.1"/>
</dbReference>
<evidence type="ECO:0000313" key="3">
    <source>
        <dbReference type="Proteomes" id="UP001370348"/>
    </source>
</evidence>
<dbReference type="Gene3D" id="2.60.120.620">
    <property type="entry name" value="q2cbj1_9rhob like domain"/>
    <property type="match status" value="1"/>
</dbReference>
<dbReference type="PANTHER" id="PTHR20883:SF48">
    <property type="entry name" value="ECTOINE DIOXYGENASE"/>
    <property type="match status" value="1"/>
</dbReference>
<dbReference type="InterPro" id="IPR010092">
    <property type="entry name" value="Chlorin_enz"/>
</dbReference>
<proteinExistence type="predicted"/>
<protein>
    <submittedName>
        <fullName evidence="2">Chlorinating enzyme</fullName>
    </submittedName>
</protein>
<dbReference type="Pfam" id="PF05721">
    <property type="entry name" value="PhyH"/>
    <property type="match status" value="1"/>
</dbReference>
<accession>A0ABZ2MB91</accession>